<reference evidence="1 2" key="1">
    <citation type="submission" date="2013-11" db="EMBL/GenBank/DDBJ databases">
        <title>Opisthorchis viverrini - life in the bile duct.</title>
        <authorList>
            <person name="Young N.D."/>
            <person name="Nagarajan N."/>
            <person name="Lin S.J."/>
            <person name="Korhonen P.K."/>
            <person name="Jex A.R."/>
            <person name="Hall R.S."/>
            <person name="Safavi-Hemami H."/>
            <person name="Kaewkong W."/>
            <person name="Bertrand D."/>
            <person name="Gao S."/>
            <person name="Seet Q."/>
            <person name="Wongkham S."/>
            <person name="Teh B.T."/>
            <person name="Wongkham C."/>
            <person name="Intapan P.M."/>
            <person name="Maleewong W."/>
            <person name="Yang X."/>
            <person name="Hu M."/>
            <person name="Wang Z."/>
            <person name="Hofmann A."/>
            <person name="Sternberg P.W."/>
            <person name="Tan P."/>
            <person name="Wang J."/>
            <person name="Gasser R.B."/>
        </authorList>
    </citation>
    <scope>NUCLEOTIDE SEQUENCE [LARGE SCALE GENOMIC DNA]</scope>
</reference>
<dbReference type="RefSeq" id="XP_009162867.1">
    <property type="nucleotide sequence ID" value="XM_009164603.1"/>
</dbReference>
<dbReference type="CTD" id="20314942"/>
<dbReference type="KEGG" id="ovi:T265_00754"/>
<dbReference type="AlphaFoldDB" id="A0A075A581"/>
<sequence>MTEMGGEENGVLVKRHPSHKTVVLDDGLNTLKNSLAGSNQFTLWNYQLNPSGTWICLPLPTEVQGAIPLSRRNKAPRSEGLQPILFKRCKAVVANLTILL</sequence>
<name>A0A075A581_OPIVI</name>
<dbReference type="Proteomes" id="UP000054324">
    <property type="component" value="Unassembled WGS sequence"/>
</dbReference>
<proteinExistence type="predicted"/>
<evidence type="ECO:0000313" key="2">
    <source>
        <dbReference type="Proteomes" id="UP000054324"/>
    </source>
</evidence>
<protein>
    <submittedName>
        <fullName evidence="1">Uncharacterized protein</fullName>
    </submittedName>
</protein>
<gene>
    <name evidence="1" type="ORF">T265_00754</name>
</gene>
<dbReference type="EMBL" id="KL596625">
    <property type="protein sequence ID" value="KER33452.1"/>
    <property type="molecule type" value="Genomic_DNA"/>
</dbReference>
<evidence type="ECO:0000313" key="1">
    <source>
        <dbReference type="EMBL" id="KER33452.1"/>
    </source>
</evidence>
<dbReference type="GeneID" id="20314942"/>
<keyword evidence="2" id="KW-1185">Reference proteome</keyword>
<organism evidence="1 2">
    <name type="scientific">Opisthorchis viverrini</name>
    <name type="common">Southeast Asian liver fluke</name>
    <dbReference type="NCBI Taxonomy" id="6198"/>
    <lineage>
        <taxon>Eukaryota</taxon>
        <taxon>Metazoa</taxon>
        <taxon>Spiralia</taxon>
        <taxon>Lophotrochozoa</taxon>
        <taxon>Platyhelminthes</taxon>
        <taxon>Trematoda</taxon>
        <taxon>Digenea</taxon>
        <taxon>Opisthorchiida</taxon>
        <taxon>Opisthorchiata</taxon>
        <taxon>Opisthorchiidae</taxon>
        <taxon>Opisthorchis</taxon>
    </lineage>
</organism>
<accession>A0A075A581</accession>